<evidence type="ECO:0000256" key="1">
    <source>
        <dbReference type="ARBA" id="ARBA00023015"/>
    </source>
</evidence>
<evidence type="ECO:0000313" key="7">
    <source>
        <dbReference type="Proteomes" id="UP000235507"/>
    </source>
</evidence>
<feature type="DNA-binding region" description="H-T-H motif" evidence="4">
    <location>
        <begin position="41"/>
        <end position="60"/>
    </location>
</feature>
<comment type="caution">
    <text evidence="6">The sequence shown here is derived from an EMBL/GenBank/DDBJ whole genome shotgun (WGS) entry which is preliminary data.</text>
</comment>
<keyword evidence="2 4" id="KW-0238">DNA-binding</keyword>
<dbReference type="RefSeq" id="WP_143973297.1">
    <property type="nucleotide sequence ID" value="NZ_PNOT02000058.1"/>
</dbReference>
<evidence type="ECO:0000256" key="2">
    <source>
        <dbReference type="ARBA" id="ARBA00023125"/>
    </source>
</evidence>
<keyword evidence="1" id="KW-0805">Transcription regulation</keyword>
<organism evidence="6 7">
    <name type="scientific">Mesorhizobium intechi</name>
    <dbReference type="NCBI Taxonomy" id="537601"/>
    <lineage>
        <taxon>Bacteria</taxon>
        <taxon>Pseudomonadati</taxon>
        <taxon>Pseudomonadota</taxon>
        <taxon>Alphaproteobacteria</taxon>
        <taxon>Hyphomicrobiales</taxon>
        <taxon>Phyllobacteriaceae</taxon>
        <taxon>Mesorhizobium</taxon>
    </lineage>
</organism>
<gene>
    <name evidence="6" type="ORF">C1D09_005170</name>
</gene>
<evidence type="ECO:0000313" key="6">
    <source>
        <dbReference type="EMBL" id="TSE13208.1"/>
    </source>
</evidence>
<dbReference type="Pfam" id="PF00440">
    <property type="entry name" value="TetR_N"/>
    <property type="match status" value="1"/>
</dbReference>
<dbReference type="OrthoDB" id="2356263at2"/>
<dbReference type="InterPro" id="IPR015292">
    <property type="entry name" value="Tscrpt_reg_YbiH_C"/>
</dbReference>
<dbReference type="InterPro" id="IPR001647">
    <property type="entry name" value="HTH_TetR"/>
</dbReference>
<dbReference type="PANTHER" id="PTHR30055">
    <property type="entry name" value="HTH-TYPE TRANSCRIPTIONAL REGULATOR RUTR"/>
    <property type="match status" value="1"/>
</dbReference>
<dbReference type="Gene3D" id="1.10.10.60">
    <property type="entry name" value="Homeodomain-like"/>
    <property type="match status" value="1"/>
</dbReference>
<dbReference type="InterPro" id="IPR009057">
    <property type="entry name" value="Homeodomain-like_sf"/>
</dbReference>
<keyword evidence="7" id="KW-1185">Reference proteome</keyword>
<reference evidence="6" key="1">
    <citation type="submission" date="2019-07" db="EMBL/GenBank/DDBJ databases">
        <title>Mesorhizobum intechiensis sp. nov. isolated from nodules of Lotus tenuis growing in lowlands of the Flooding Pampa, Argentina.</title>
        <authorList>
            <person name="Estrella M.J."/>
            <person name="Torres Tejerizo G.A."/>
            <person name="Cumpa Velazquez L.M."/>
            <person name="Fontana F."/>
            <person name="Hansen L."/>
            <person name="Pistorio M."/>
            <person name="Sannazzaro A.I."/>
        </authorList>
    </citation>
    <scope>NUCLEOTIDE SEQUENCE</scope>
    <source>
        <strain evidence="6">BD68</strain>
    </source>
</reference>
<dbReference type="Gene3D" id="1.10.357.10">
    <property type="entry name" value="Tetracycline Repressor, domain 2"/>
    <property type="match status" value="1"/>
</dbReference>
<dbReference type="EMBL" id="PNOT02000058">
    <property type="protein sequence ID" value="TSE13208.1"/>
    <property type="molecule type" value="Genomic_DNA"/>
</dbReference>
<accession>A0A8T9AYD2</accession>
<evidence type="ECO:0000259" key="5">
    <source>
        <dbReference type="PROSITE" id="PS50977"/>
    </source>
</evidence>
<name>A0A8T9AYD2_9HYPH</name>
<sequence>MIKSPDAKIPRRETSPADLTRAALVQAALKLFGRQGFDGTSTREIAAEAQANIGSIAYHFGGKEGLRAAAADYIVETIQAVAGQALGAGQAPGSGQPAPSTDAEAARAQLFAAIEGIVGFVVAQPRAGEIVQFLLRELQQPTAALDRIYDGVFEPTHRRLCHLWEQATGEPAESERTRLTVFTLIGQVVYFRIGREAVKRRMGWHDIGAAEAAKVVAVTTDNLGAILAARMGSKPEMGPKPPIGSKR</sequence>
<dbReference type="SUPFAM" id="SSF46689">
    <property type="entry name" value="Homeodomain-like"/>
    <property type="match status" value="1"/>
</dbReference>
<dbReference type="GO" id="GO:0000976">
    <property type="term" value="F:transcription cis-regulatory region binding"/>
    <property type="evidence" value="ECO:0007669"/>
    <property type="project" value="TreeGrafter"/>
</dbReference>
<keyword evidence="3" id="KW-0804">Transcription</keyword>
<evidence type="ECO:0000256" key="4">
    <source>
        <dbReference type="PROSITE-ProRule" id="PRU00335"/>
    </source>
</evidence>
<dbReference type="InterPro" id="IPR050109">
    <property type="entry name" value="HTH-type_TetR-like_transc_reg"/>
</dbReference>
<dbReference type="Pfam" id="PF09209">
    <property type="entry name" value="CecR_C"/>
    <property type="match status" value="1"/>
</dbReference>
<dbReference type="AlphaFoldDB" id="A0A8T9AYD2"/>
<dbReference type="InterPro" id="IPR036271">
    <property type="entry name" value="Tet_transcr_reg_TetR-rel_C_sf"/>
</dbReference>
<evidence type="ECO:0000256" key="3">
    <source>
        <dbReference type="ARBA" id="ARBA00023163"/>
    </source>
</evidence>
<protein>
    <submittedName>
        <fullName evidence="6">DUF1956 domain-containing protein</fullName>
    </submittedName>
</protein>
<dbReference type="GO" id="GO:0003700">
    <property type="term" value="F:DNA-binding transcription factor activity"/>
    <property type="evidence" value="ECO:0007669"/>
    <property type="project" value="TreeGrafter"/>
</dbReference>
<dbReference type="SUPFAM" id="SSF48498">
    <property type="entry name" value="Tetracyclin repressor-like, C-terminal domain"/>
    <property type="match status" value="1"/>
</dbReference>
<feature type="domain" description="HTH tetR-type" evidence="5">
    <location>
        <begin position="18"/>
        <end position="78"/>
    </location>
</feature>
<dbReference type="Proteomes" id="UP000235507">
    <property type="component" value="Unassembled WGS sequence"/>
</dbReference>
<dbReference type="PANTHER" id="PTHR30055:SF234">
    <property type="entry name" value="HTH-TYPE TRANSCRIPTIONAL REGULATOR BETI"/>
    <property type="match status" value="1"/>
</dbReference>
<proteinExistence type="predicted"/>
<dbReference type="PROSITE" id="PS50977">
    <property type="entry name" value="HTH_TETR_2"/>
    <property type="match status" value="1"/>
</dbReference>
<dbReference type="PRINTS" id="PR00455">
    <property type="entry name" value="HTHTETR"/>
</dbReference>